<evidence type="ECO:0000256" key="3">
    <source>
        <dbReference type="SAM" id="Phobius"/>
    </source>
</evidence>
<keyword evidence="6" id="KW-1185">Reference proteome</keyword>
<feature type="domain" description="Putative zinc-finger" evidence="4">
    <location>
        <begin position="6"/>
        <end position="37"/>
    </location>
</feature>
<dbReference type="OrthoDB" id="64646at2"/>
<accession>A0A292YDW4</accession>
<keyword evidence="3" id="KW-0472">Membrane</keyword>
<evidence type="ECO:0000256" key="1">
    <source>
        <dbReference type="ARBA" id="ARBA00024353"/>
    </source>
</evidence>
<dbReference type="Pfam" id="PF13490">
    <property type="entry name" value="zf-HC2"/>
    <property type="match status" value="1"/>
</dbReference>
<gene>
    <name evidence="5" type="ORF">EFBL_2320</name>
</gene>
<evidence type="ECO:0000259" key="4">
    <source>
        <dbReference type="Pfam" id="PF13490"/>
    </source>
</evidence>
<dbReference type="RefSeq" id="WP_096182411.1">
    <property type="nucleotide sequence ID" value="NZ_BDUF01000061.1"/>
</dbReference>
<feature type="transmembrane region" description="Helical" evidence="3">
    <location>
        <begin position="86"/>
        <end position="107"/>
    </location>
</feature>
<reference evidence="6" key="1">
    <citation type="submission" date="2017-07" db="EMBL/GenBank/DDBJ databases">
        <title>Draft genome sequence of Effusibacillus lacus strain skLN1.</title>
        <authorList>
            <person name="Watanabe M."/>
            <person name="Kojima H."/>
            <person name="Fukui M."/>
        </authorList>
    </citation>
    <scope>NUCLEOTIDE SEQUENCE [LARGE SCALE GENOMIC DNA]</scope>
    <source>
        <strain evidence="6">skLN1</strain>
    </source>
</reference>
<dbReference type="Proteomes" id="UP000217785">
    <property type="component" value="Unassembled WGS sequence"/>
</dbReference>
<sequence>MTNWHVEERLSAYLANEVEPEERDFIESHLEICTACRQEFEFLKELDLMLDDMPLEDPGSDFADAVMARIQSEATRKIGFWRGTDFRNMAASIVAAFLLFQGFIGVAPKISEVDSTISMYTATAEMQLKLWVQDISQLLGKRR</sequence>
<evidence type="ECO:0000313" key="6">
    <source>
        <dbReference type="Proteomes" id="UP000217785"/>
    </source>
</evidence>
<organism evidence="5 6">
    <name type="scientific">Effusibacillus lacus</name>
    <dbReference type="NCBI Taxonomy" id="1348429"/>
    <lineage>
        <taxon>Bacteria</taxon>
        <taxon>Bacillati</taxon>
        <taxon>Bacillota</taxon>
        <taxon>Bacilli</taxon>
        <taxon>Bacillales</taxon>
        <taxon>Alicyclobacillaceae</taxon>
        <taxon>Effusibacillus</taxon>
    </lineage>
</organism>
<keyword evidence="3" id="KW-1133">Transmembrane helix</keyword>
<keyword evidence="3" id="KW-0812">Transmembrane</keyword>
<name>A0A292YDW4_9BACL</name>
<protein>
    <recommendedName>
        <fullName evidence="2">Anti-sigma-W factor RsiW</fullName>
    </recommendedName>
</protein>
<proteinExistence type="inferred from homology"/>
<evidence type="ECO:0000313" key="5">
    <source>
        <dbReference type="EMBL" id="GAX90682.1"/>
    </source>
</evidence>
<comment type="similarity">
    <text evidence="1">Belongs to the zinc-associated anti-sigma factor (ZAS) superfamily. Anti-sigma-W factor family.</text>
</comment>
<dbReference type="InterPro" id="IPR027383">
    <property type="entry name" value="Znf_put"/>
</dbReference>
<dbReference type="Gene3D" id="1.10.10.1320">
    <property type="entry name" value="Anti-sigma factor, zinc-finger domain"/>
    <property type="match status" value="1"/>
</dbReference>
<dbReference type="AlphaFoldDB" id="A0A292YDW4"/>
<evidence type="ECO:0000256" key="2">
    <source>
        <dbReference type="ARBA" id="ARBA00024438"/>
    </source>
</evidence>
<comment type="caution">
    <text evidence="5">The sequence shown here is derived from an EMBL/GenBank/DDBJ whole genome shotgun (WGS) entry which is preliminary data.</text>
</comment>
<dbReference type="InterPro" id="IPR041916">
    <property type="entry name" value="Anti_sigma_zinc_sf"/>
</dbReference>
<dbReference type="EMBL" id="BDUF01000061">
    <property type="protein sequence ID" value="GAX90682.1"/>
    <property type="molecule type" value="Genomic_DNA"/>
</dbReference>